<gene>
    <name evidence="2" type="ORF">ACHAW5_005285</name>
</gene>
<accession>A0ABD3PA05</accession>
<dbReference type="EMBL" id="JALLAZ020000926">
    <property type="protein sequence ID" value="KAL3784522.1"/>
    <property type="molecule type" value="Genomic_DNA"/>
</dbReference>
<evidence type="ECO:0000313" key="2">
    <source>
        <dbReference type="EMBL" id="KAL3784522.1"/>
    </source>
</evidence>
<evidence type="ECO:0000256" key="1">
    <source>
        <dbReference type="SAM" id="MobiDB-lite"/>
    </source>
</evidence>
<keyword evidence="3" id="KW-1185">Reference proteome</keyword>
<feature type="region of interest" description="Disordered" evidence="1">
    <location>
        <begin position="1"/>
        <end position="97"/>
    </location>
</feature>
<dbReference type="AlphaFoldDB" id="A0ABD3PA05"/>
<feature type="region of interest" description="Disordered" evidence="1">
    <location>
        <begin position="268"/>
        <end position="302"/>
    </location>
</feature>
<evidence type="ECO:0000313" key="3">
    <source>
        <dbReference type="Proteomes" id="UP001530315"/>
    </source>
</evidence>
<organism evidence="2 3">
    <name type="scientific">Stephanodiscus triporus</name>
    <dbReference type="NCBI Taxonomy" id="2934178"/>
    <lineage>
        <taxon>Eukaryota</taxon>
        <taxon>Sar</taxon>
        <taxon>Stramenopiles</taxon>
        <taxon>Ochrophyta</taxon>
        <taxon>Bacillariophyta</taxon>
        <taxon>Coscinodiscophyceae</taxon>
        <taxon>Thalassiosirophycidae</taxon>
        <taxon>Stephanodiscales</taxon>
        <taxon>Stephanodiscaceae</taxon>
        <taxon>Stephanodiscus</taxon>
    </lineage>
</organism>
<feature type="compositionally biased region" description="Low complexity" evidence="1">
    <location>
        <begin position="22"/>
        <end position="40"/>
    </location>
</feature>
<protein>
    <submittedName>
        <fullName evidence="2">Uncharacterized protein</fullName>
    </submittedName>
</protein>
<comment type="caution">
    <text evidence="2">The sequence shown here is derived from an EMBL/GenBank/DDBJ whole genome shotgun (WGS) entry which is preliminary data.</text>
</comment>
<feature type="compositionally biased region" description="Low complexity" evidence="1">
    <location>
        <begin position="49"/>
        <end position="62"/>
    </location>
</feature>
<dbReference type="Proteomes" id="UP001530315">
    <property type="component" value="Unassembled WGS sequence"/>
</dbReference>
<feature type="region of interest" description="Disordered" evidence="1">
    <location>
        <begin position="109"/>
        <end position="144"/>
    </location>
</feature>
<feature type="compositionally biased region" description="Polar residues" evidence="1">
    <location>
        <begin position="121"/>
        <end position="130"/>
    </location>
</feature>
<sequence length="394" mass="41701">MNCRNSGGKESKAEIAEGGGCAASASASASSSSSAIGKASMFESDCDRSQSSVSGASWGRSSFRATRAGKVDLRSPRWMDSRSSQGNNGHGGLTDDNAVVSFPTIKRKFSAGSHENRDRASPSSHQTENAPDSHDEGYLSHSTADGGYQSGGYHSYHPALSYAPSVKSDIATVCSGSVVEDIDMAEVASVASDGGGKKGIPPQFASNILNDMGPPQTLCSALLLAANAACRPSSASLRSFDINDDKSAVSDVVAHVDTDDCCDRSVTQSEVSTLHSQDDVTSEHKEEMMDESANDMSPEAGLKGSLLHHTSEPSLAPVNSRRSRGGFVMDICQKMAQRIYNFRKMEPSIHGDKSILIVEEKTTGATGQLDRMVLLISTKRFVAIPNFGCSLWEL</sequence>
<proteinExistence type="predicted"/>
<feature type="compositionally biased region" description="Basic and acidic residues" evidence="1">
    <location>
        <begin position="276"/>
        <end position="287"/>
    </location>
</feature>
<name>A0ABD3PA05_9STRA</name>
<feature type="compositionally biased region" description="Basic and acidic residues" evidence="1">
    <location>
        <begin position="69"/>
        <end position="80"/>
    </location>
</feature>
<reference evidence="2 3" key="1">
    <citation type="submission" date="2024-10" db="EMBL/GenBank/DDBJ databases">
        <title>Updated reference genomes for cyclostephanoid diatoms.</title>
        <authorList>
            <person name="Roberts W.R."/>
            <person name="Alverson A.J."/>
        </authorList>
    </citation>
    <scope>NUCLEOTIDE SEQUENCE [LARGE SCALE GENOMIC DNA]</scope>
    <source>
        <strain evidence="2 3">AJA276-08</strain>
    </source>
</reference>